<dbReference type="STRING" id="1795632.TH606_01510"/>
<evidence type="ECO:0000313" key="4">
    <source>
        <dbReference type="Proteomes" id="UP000076964"/>
    </source>
</evidence>
<feature type="domain" description="Hydantoinase/oxoprolinase N-terminal" evidence="2">
    <location>
        <begin position="2"/>
        <end position="172"/>
    </location>
</feature>
<evidence type="ECO:0008006" key="5">
    <source>
        <dbReference type="Google" id="ProtNLM"/>
    </source>
</evidence>
<proteinExistence type="predicted"/>
<evidence type="ECO:0000259" key="2">
    <source>
        <dbReference type="Pfam" id="PF05378"/>
    </source>
</evidence>
<dbReference type="OrthoDB" id="9759608at2"/>
<dbReference type="GO" id="GO:0006749">
    <property type="term" value="P:glutathione metabolic process"/>
    <property type="evidence" value="ECO:0007669"/>
    <property type="project" value="TreeGrafter"/>
</dbReference>
<dbReference type="InterPro" id="IPR008040">
    <property type="entry name" value="Hydant_A_N"/>
</dbReference>
<dbReference type="PANTHER" id="PTHR11365">
    <property type="entry name" value="5-OXOPROLINASE RELATED"/>
    <property type="match status" value="1"/>
</dbReference>
<accession>A0A177E9A2</accession>
<name>A0A177E9A2_9BACT</name>
<evidence type="ECO:0000259" key="1">
    <source>
        <dbReference type="Pfam" id="PF01968"/>
    </source>
</evidence>
<organism evidence="3 4">
    <name type="scientific">Thermodesulfatator autotrophicus</name>
    <dbReference type="NCBI Taxonomy" id="1795632"/>
    <lineage>
        <taxon>Bacteria</taxon>
        <taxon>Pseudomonadati</taxon>
        <taxon>Thermodesulfobacteriota</taxon>
        <taxon>Thermodesulfobacteria</taxon>
        <taxon>Thermodesulfobacteriales</taxon>
        <taxon>Thermodesulfatatoraceae</taxon>
        <taxon>Thermodesulfatator</taxon>
    </lineage>
</organism>
<dbReference type="InterPro" id="IPR045079">
    <property type="entry name" value="Oxoprolinase-like"/>
</dbReference>
<dbReference type="RefSeq" id="WP_068540910.1">
    <property type="nucleotide sequence ID" value="NZ_LSFI01000004.1"/>
</dbReference>
<gene>
    <name evidence="3" type="ORF">TH606_01510</name>
</gene>
<dbReference type="EMBL" id="LSFI01000004">
    <property type="protein sequence ID" value="OAG28533.1"/>
    <property type="molecule type" value="Genomic_DNA"/>
</dbReference>
<protein>
    <recommendedName>
        <fullName evidence="5">5-oxoprolinase</fullName>
    </recommendedName>
</protein>
<evidence type="ECO:0000313" key="3">
    <source>
        <dbReference type="EMBL" id="OAG28533.1"/>
    </source>
</evidence>
<dbReference type="Pfam" id="PF05378">
    <property type="entry name" value="Hydant_A_N"/>
    <property type="match status" value="1"/>
</dbReference>
<dbReference type="GO" id="GO:0017168">
    <property type="term" value="F:5-oxoprolinase (ATP-hydrolyzing) activity"/>
    <property type="evidence" value="ECO:0007669"/>
    <property type="project" value="TreeGrafter"/>
</dbReference>
<reference evidence="3 4" key="1">
    <citation type="submission" date="2016-02" db="EMBL/GenBank/DDBJ databases">
        <title>Draft genome sequence of Thermodesulfatator sp. S606.</title>
        <authorList>
            <person name="Lai Q."/>
            <person name="Cao J."/>
            <person name="Dupont S."/>
            <person name="Shao Z."/>
            <person name="Jebbar M."/>
            <person name="Alain K."/>
        </authorList>
    </citation>
    <scope>NUCLEOTIDE SEQUENCE [LARGE SCALE GENOMIC DNA]</scope>
    <source>
        <strain evidence="3 4">S606</strain>
    </source>
</reference>
<feature type="domain" description="Hydantoinase A/oxoprolinase" evidence="1">
    <location>
        <begin position="191"/>
        <end position="470"/>
    </location>
</feature>
<dbReference type="PANTHER" id="PTHR11365:SF23">
    <property type="entry name" value="HYPOTHETICAL 5-OXOPROLINASE (EUROFUNG)-RELATED"/>
    <property type="match status" value="1"/>
</dbReference>
<keyword evidence="4" id="KW-1185">Reference proteome</keyword>
<dbReference type="Proteomes" id="UP000076964">
    <property type="component" value="Unassembled WGS sequence"/>
</dbReference>
<dbReference type="Pfam" id="PF01968">
    <property type="entry name" value="Hydantoinase_A"/>
    <property type="match status" value="1"/>
</dbReference>
<comment type="caution">
    <text evidence="3">The sequence shown here is derived from an EMBL/GenBank/DDBJ whole genome shotgun (WGS) entry which is preliminary data.</text>
</comment>
<sequence length="652" mass="71826">MRVAVDTGGTFTDFVAEVDGNLLTHKVSSTPQDPSQAVLEGLSALNARVPKVLLHGTTVGTNAFLTRKGARVLLITTKGFEDIIFIGRQNRPKLYDFFVEKPRPLLRPSQILGLAERINAKGEIIKGLSQEELELLKRFVEKKNFQSVAVSFLHSYINPIHEQKVKEALQNSGLPISLSSEILPEFREFERTSTTLVNAYLSPVMAAYVGKLSRELPDTRIFLMQSSGGLMPAEAVGKRAASTLLSGPAAGVYGAFSLARKLGREKIITFDMGGTSTDVALCNQGPTYTYQYTLEGYPVHLKMIDIHTIGAGGGSLIYFDKARALKVGPESAGANPGPACYNRGGTEPTVTDANLILGRLPAQYFLGGRLKLSKELAKKAFARLAQRHNFSIEELALGAMEIVNTNMEQAIKKVSVEKGLDPQDFTLVCFGGAGGLHATSLAERLRIKEVLVPRFSGVLSALGLLLARPSFDFSKSIFLQDEEVAFEYILPLIEELAAKALKELARYGYYQKDLRVEAHLDMRYKGQSYELTVPFTYDFKDKFHVQHQQLYGYSMPLAPLEITAIRLNFSADPPSFELPLVSGENLTPVGKEMVLLADGKKTDVSVFLWEELPPDSEIKGPALVVGAFATIWIEPYWRSSVDKFGNIWLTYN</sequence>
<dbReference type="GO" id="GO:0005829">
    <property type="term" value="C:cytosol"/>
    <property type="evidence" value="ECO:0007669"/>
    <property type="project" value="TreeGrafter"/>
</dbReference>
<dbReference type="InterPro" id="IPR002821">
    <property type="entry name" value="Hydantoinase_A"/>
</dbReference>
<dbReference type="AlphaFoldDB" id="A0A177E9A2"/>